<name>A0A9W6D5X2_9BACT</name>
<dbReference type="InterPro" id="IPR012347">
    <property type="entry name" value="Ferritin-like"/>
</dbReference>
<dbReference type="AlphaFoldDB" id="A0A9W6D5X2"/>
<dbReference type="SUPFAM" id="SSF47240">
    <property type="entry name" value="Ferritin-like"/>
    <property type="match status" value="2"/>
</dbReference>
<dbReference type="Gene3D" id="1.20.1260.10">
    <property type="match status" value="1"/>
</dbReference>
<feature type="domain" description="Rhodanese" evidence="1">
    <location>
        <begin position="26"/>
        <end position="110"/>
    </location>
</feature>
<dbReference type="InterPro" id="IPR036873">
    <property type="entry name" value="Rhodanese-like_dom_sf"/>
</dbReference>
<sequence length="280" mass="31608">MQRRKDPDRPGSMFPDDAREFMEKNKEGTYILLDVRQPVEYEEAHLPGARLMPLPSLADSLDALDPTKPILVYCAVGGRSQMAAQMLVHQGFKDVYHLQGGIDAWEDATAVGPVEFHLKFVRGDETPEEIVKLAYRMEEGLKKFHEAVRSRTDDPVFSDLLSGLIKAEESHERTLLGLLPTEEEREMVLKALSENADKDLMEGGMNIADFMKENEKFLQSVSGYLELAMMIETQALDLYLRMANECANAETKNVLLHIGDEEKAHLSLLAGALEEKWQSR</sequence>
<dbReference type="Proteomes" id="UP001144372">
    <property type="component" value="Unassembled WGS sequence"/>
</dbReference>
<dbReference type="CDD" id="cd00158">
    <property type="entry name" value="RHOD"/>
    <property type="match status" value="1"/>
</dbReference>
<reference evidence="2" key="1">
    <citation type="submission" date="2022-12" db="EMBL/GenBank/DDBJ databases">
        <title>Reference genome sequencing for broad-spectrum identification of bacterial and archaeal isolates by mass spectrometry.</title>
        <authorList>
            <person name="Sekiguchi Y."/>
            <person name="Tourlousse D.M."/>
        </authorList>
    </citation>
    <scope>NUCLEOTIDE SEQUENCE</scope>
    <source>
        <strain evidence="2">ASRB1</strain>
    </source>
</reference>
<dbReference type="SMART" id="SM00450">
    <property type="entry name" value="RHOD"/>
    <property type="match status" value="1"/>
</dbReference>
<evidence type="ECO:0000313" key="3">
    <source>
        <dbReference type="Proteomes" id="UP001144372"/>
    </source>
</evidence>
<protein>
    <submittedName>
        <fullName evidence="2">Sulfurtransferase</fullName>
    </submittedName>
</protein>
<dbReference type="PANTHER" id="PTHR43031">
    <property type="entry name" value="FAD-DEPENDENT OXIDOREDUCTASE"/>
    <property type="match status" value="1"/>
</dbReference>
<dbReference type="EMBL" id="BSDR01000001">
    <property type="protein sequence ID" value="GLI33986.1"/>
    <property type="molecule type" value="Genomic_DNA"/>
</dbReference>
<proteinExistence type="predicted"/>
<dbReference type="Pfam" id="PF00581">
    <property type="entry name" value="Rhodanese"/>
    <property type="match status" value="1"/>
</dbReference>
<gene>
    <name evidence="2" type="ORF">DAMNIGENAA_14190</name>
</gene>
<dbReference type="SUPFAM" id="SSF52821">
    <property type="entry name" value="Rhodanese/Cell cycle control phosphatase"/>
    <property type="match status" value="1"/>
</dbReference>
<organism evidence="2 3">
    <name type="scientific">Desulforhabdus amnigena</name>
    <dbReference type="NCBI Taxonomy" id="40218"/>
    <lineage>
        <taxon>Bacteria</taxon>
        <taxon>Pseudomonadati</taxon>
        <taxon>Thermodesulfobacteriota</taxon>
        <taxon>Syntrophobacteria</taxon>
        <taxon>Syntrophobacterales</taxon>
        <taxon>Syntrophobacteraceae</taxon>
        <taxon>Desulforhabdus</taxon>
    </lineage>
</organism>
<dbReference type="InterPro" id="IPR001763">
    <property type="entry name" value="Rhodanese-like_dom"/>
</dbReference>
<dbReference type="Gene3D" id="3.40.250.10">
    <property type="entry name" value="Rhodanese-like domain"/>
    <property type="match status" value="1"/>
</dbReference>
<dbReference type="PROSITE" id="PS50206">
    <property type="entry name" value="RHODANESE_3"/>
    <property type="match status" value="1"/>
</dbReference>
<dbReference type="RefSeq" id="WP_281793261.1">
    <property type="nucleotide sequence ID" value="NZ_BSDR01000001.1"/>
</dbReference>
<accession>A0A9W6D5X2</accession>
<dbReference type="CDD" id="cd01045">
    <property type="entry name" value="Ferritin_like_AB"/>
    <property type="match status" value="1"/>
</dbReference>
<comment type="caution">
    <text evidence="2">The sequence shown here is derived from an EMBL/GenBank/DDBJ whole genome shotgun (WGS) entry which is preliminary data.</text>
</comment>
<evidence type="ECO:0000313" key="2">
    <source>
        <dbReference type="EMBL" id="GLI33986.1"/>
    </source>
</evidence>
<evidence type="ECO:0000259" key="1">
    <source>
        <dbReference type="PROSITE" id="PS50206"/>
    </source>
</evidence>
<dbReference type="PANTHER" id="PTHR43031:SF1">
    <property type="entry name" value="PYRIDINE NUCLEOTIDE-DISULPHIDE OXIDOREDUCTASE"/>
    <property type="match status" value="1"/>
</dbReference>
<dbReference type="InterPro" id="IPR009078">
    <property type="entry name" value="Ferritin-like_SF"/>
</dbReference>
<dbReference type="InterPro" id="IPR050229">
    <property type="entry name" value="GlpE_sulfurtransferase"/>
</dbReference>
<keyword evidence="3" id="KW-1185">Reference proteome</keyword>